<reference evidence="2" key="1">
    <citation type="journal article" date="2019" name="Int. J. Syst. Evol. Microbiol.">
        <title>The Global Catalogue of Microorganisms (GCM) 10K type strain sequencing project: providing services to taxonomists for standard genome sequencing and annotation.</title>
        <authorList>
            <consortium name="The Broad Institute Genomics Platform"/>
            <consortium name="The Broad Institute Genome Sequencing Center for Infectious Disease"/>
            <person name="Wu L."/>
            <person name="Ma J."/>
        </authorList>
    </citation>
    <scope>NUCLEOTIDE SEQUENCE [LARGE SCALE GENOMIC DNA]</scope>
    <source>
        <strain evidence="2">ICMP 19430</strain>
    </source>
</reference>
<organism evidence="1 2">
    <name type="scientific">Rhodococcus daqingensis</name>
    <dbReference type="NCBI Taxonomy" id="2479363"/>
    <lineage>
        <taxon>Bacteria</taxon>
        <taxon>Bacillati</taxon>
        <taxon>Actinomycetota</taxon>
        <taxon>Actinomycetes</taxon>
        <taxon>Mycobacteriales</taxon>
        <taxon>Nocardiaceae</taxon>
        <taxon>Rhodococcus</taxon>
    </lineage>
</organism>
<evidence type="ECO:0000313" key="2">
    <source>
        <dbReference type="Proteomes" id="UP001596484"/>
    </source>
</evidence>
<evidence type="ECO:0000313" key="1">
    <source>
        <dbReference type="EMBL" id="MFC7448665.1"/>
    </source>
</evidence>
<dbReference type="RefSeq" id="WP_378404969.1">
    <property type="nucleotide sequence ID" value="NZ_JBHTCS010000014.1"/>
</dbReference>
<name>A0ABW2RXR8_9NOCA</name>
<protein>
    <recommendedName>
        <fullName evidence="3">HPt domain-containing protein</fullName>
    </recommendedName>
</protein>
<dbReference type="EMBL" id="JBHTCS010000014">
    <property type="protein sequence ID" value="MFC7448665.1"/>
    <property type="molecule type" value="Genomic_DNA"/>
</dbReference>
<keyword evidence="2" id="KW-1185">Reference proteome</keyword>
<proteinExistence type="predicted"/>
<comment type="caution">
    <text evidence="1">The sequence shown here is derived from an EMBL/GenBank/DDBJ whole genome shotgun (WGS) entry which is preliminary data.</text>
</comment>
<accession>A0ABW2RXR8</accession>
<gene>
    <name evidence="1" type="ORF">ACFQS9_12275</name>
</gene>
<evidence type="ECO:0008006" key="3">
    <source>
        <dbReference type="Google" id="ProtNLM"/>
    </source>
</evidence>
<dbReference type="Proteomes" id="UP001596484">
    <property type="component" value="Unassembled WGS sequence"/>
</dbReference>
<sequence>MIDLPPDRNESHALDDLHALMNAVSAGQIDSLDSMLDTMSQPELRNTLRLAAGQLALRGLNKPQVPAPALSVLVSMGQAMRDHMVQMARDCEESPNVEAQELNQATLAKVVEMDALLTSLRQIAGDQQ</sequence>